<proteinExistence type="inferred from homology"/>
<dbReference type="InterPro" id="IPR006314">
    <property type="entry name" value="Dyp_peroxidase"/>
</dbReference>
<dbReference type="SUPFAM" id="SSF51110">
    <property type="entry name" value="alpha-D-mannose-specific plant lectins"/>
    <property type="match status" value="1"/>
</dbReference>
<evidence type="ECO:0000256" key="3">
    <source>
        <dbReference type="ARBA" id="ARBA00022617"/>
    </source>
</evidence>
<dbReference type="SUPFAM" id="SSF54909">
    <property type="entry name" value="Dimeric alpha+beta barrel"/>
    <property type="match status" value="1"/>
</dbReference>
<dbReference type="GO" id="GO:0005829">
    <property type="term" value="C:cytosol"/>
    <property type="evidence" value="ECO:0007669"/>
    <property type="project" value="TreeGrafter"/>
</dbReference>
<dbReference type="RefSeq" id="WP_093838975.1">
    <property type="nucleotide sequence ID" value="NZ_FOLM01000006.1"/>
</dbReference>
<dbReference type="PANTHER" id="PTHR30521:SF4">
    <property type="entry name" value="DEFERROCHELATASE"/>
    <property type="match status" value="1"/>
</dbReference>
<dbReference type="InterPro" id="IPR049509">
    <property type="entry name" value="DyP_N"/>
</dbReference>
<dbReference type="GO" id="GO:0004601">
    <property type="term" value="F:peroxidase activity"/>
    <property type="evidence" value="ECO:0007669"/>
    <property type="project" value="UniProtKB-KW"/>
</dbReference>
<evidence type="ECO:0000256" key="6">
    <source>
        <dbReference type="ARBA" id="ARBA00023004"/>
    </source>
</evidence>
<keyword evidence="11" id="KW-1185">Reference proteome</keyword>
<dbReference type="SMART" id="SM00108">
    <property type="entry name" value="B_lectin"/>
    <property type="match status" value="1"/>
</dbReference>
<dbReference type="InterPro" id="IPR011008">
    <property type="entry name" value="Dimeric_a/b-barrel"/>
</dbReference>
<evidence type="ECO:0000256" key="4">
    <source>
        <dbReference type="ARBA" id="ARBA00022723"/>
    </source>
</evidence>
<gene>
    <name evidence="10" type="ORF">SAMN05421773_10684</name>
</gene>
<name>A0A1I1M9L6_9ACTN</name>
<feature type="region of interest" description="Disordered" evidence="8">
    <location>
        <begin position="220"/>
        <end position="256"/>
    </location>
</feature>
<organism evidence="10 11">
    <name type="scientific">Streptomyces aidingensis</name>
    <dbReference type="NCBI Taxonomy" id="910347"/>
    <lineage>
        <taxon>Bacteria</taxon>
        <taxon>Bacillati</taxon>
        <taxon>Actinomycetota</taxon>
        <taxon>Actinomycetes</taxon>
        <taxon>Kitasatosporales</taxon>
        <taxon>Streptomycetaceae</taxon>
        <taxon>Streptomyces</taxon>
    </lineage>
</organism>
<dbReference type="GO" id="GO:0046872">
    <property type="term" value="F:metal ion binding"/>
    <property type="evidence" value="ECO:0007669"/>
    <property type="project" value="UniProtKB-KW"/>
</dbReference>
<reference evidence="10 11" key="1">
    <citation type="submission" date="2016-10" db="EMBL/GenBank/DDBJ databases">
        <authorList>
            <person name="de Groot N.N."/>
        </authorList>
    </citation>
    <scope>NUCLEOTIDE SEQUENCE [LARGE SCALE GENOMIC DNA]</scope>
    <source>
        <strain evidence="10 11">CGMCC 4.5739</strain>
    </source>
</reference>
<dbReference type="PANTHER" id="PTHR30521">
    <property type="entry name" value="DEFERROCHELATASE/PEROXIDASE"/>
    <property type="match status" value="1"/>
</dbReference>
<evidence type="ECO:0000256" key="2">
    <source>
        <dbReference type="ARBA" id="ARBA00022559"/>
    </source>
</evidence>
<evidence type="ECO:0000256" key="5">
    <source>
        <dbReference type="ARBA" id="ARBA00023002"/>
    </source>
</evidence>
<evidence type="ECO:0000256" key="1">
    <source>
        <dbReference type="ARBA" id="ARBA00001970"/>
    </source>
</evidence>
<keyword evidence="6" id="KW-0408">Iron</keyword>
<keyword evidence="3" id="KW-0349">Heme</keyword>
<comment type="cofactor">
    <cofactor evidence="1">
        <name>heme b</name>
        <dbReference type="ChEBI" id="CHEBI:60344"/>
    </cofactor>
</comment>
<dbReference type="NCBIfam" id="TIGR01413">
    <property type="entry name" value="Dyp_perox_fam"/>
    <property type="match status" value="1"/>
</dbReference>
<evidence type="ECO:0000256" key="7">
    <source>
        <dbReference type="ARBA" id="ARBA00025737"/>
    </source>
</evidence>
<evidence type="ECO:0000313" key="10">
    <source>
        <dbReference type="EMBL" id="SFC79878.1"/>
    </source>
</evidence>
<dbReference type="PROSITE" id="PS51404">
    <property type="entry name" value="DYP_PEROXIDASE"/>
    <property type="match status" value="1"/>
</dbReference>
<dbReference type="EMBL" id="FOLM01000006">
    <property type="protein sequence ID" value="SFC79878.1"/>
    <property type="molecule type" value="Genomic_DNA"/>
</dbReference>
<evidence type="ECO:0000259" key="9">
    <source>
        <dbReference type="SMART" id="SM00108"/>
    </source>
</evidence>
<accession>A0A1I1M9L6</accession>
<sequence>MASSPARESSAAPLSAAPVAVPAQSAVEDAALPLRHNADIQGDILAGFRKDHVRLLLLRFANPTAARRWLARLRPRIATTQDVAVFNSRFSSARRRAAGADPADMAAIWRSIGFTWNGLVTLAGSPPITDIPHGSTQDAFVQGSARRAGLLGDTGRNAPENWLFGAPHHEPVDAVLTLAADRAEDLRAAVAWERQELNLHGVSLVFEQEGATLPGDARGHEHFGFKDGISQPAVQGFDEPDPENPEHKRGEPGTRMIPAGEFVVGLPMDHRLPAWLPDWMNNGSFQVIRRLAQDVSGWREQVTGHLAELKRRDAVPEDTEPGWLAARLVGRWPSGAPVLKHPDRDPLPNPALKPDNDLSYADDLEGRVTPLCAHLRKTSPRDGLKVAPGAPGTLPEKGVLDGRRIMRRGIPFGPPMDPEGVGGGPDTPRGLLFICYQSDLVAQFEFVQRNWVNDPDFPDRPQPAGRDMLIGRDSEVSFPAGGKESDRTVPLSFRQFVRTEGAVYTFVPSLSALDRLAQGTIPRGGAGPQDRVFRGPLTLRRFEVISSGRARLRLQPSGEFTVHDENERLLWRSGIHDGAETGEFRADGALVLHDRRGRVLWSTPTAGNPGAELVVRADGDVLIRAADGRRLWHTDTAH</sequence>
<dbReference type="OrthoDB" id="236246at2"/>
<dbReference type="InterPro" id="IPR036426">
    <property type="entry name" value="Bulb-type_lectin_dom_sf"/>
</dbReference>
<dbReference type="Proteomes" id="UP000199207">
    <property type="component" value="Unassembled WGS sequence"/>
</dbReference>
<keyword evidence="4" id="KW-0479">Metal-binding</keyword>
<comment type="similarity">
    <text evidence="7">Belongs to the DyP-type peroxidase family.</text>
</comment>
<dbReference type="AlphaFoldDB" id="A0A1I1M9L6"/>
<dbReference type="STRING" id="910347.SAMN05421773_10684"/>
<evidence type="ECO:0000313" key="11">
    <source>
        <dbReference type="Proteomes" id="UP000199207"/>
    </source>
</evidence>
<evidence type="ECO:0000256" key="8">
    <source>
        <dbReference type="SAM" id="MobiDB-lite"/>
    </source>
</evidence>
<protein>
    <submittedName>
        <fullName evidence="10">Dyp-type peroxidase family</fullName>
    </submittedName>
</protein>
<feature type="domain" description="Bulb-type lectin" evidence="9">
    <location>
        <begin position="530"/>
        <end position="638"/>
    </location>
</feature>
<dbReference type="Pfam" id="PF21105">
    <property type="entry name" value="DyP_N"/>
    <property type="match status" value="1"/>
</dbReference>
<dbReference type="GO" id="GO:0020037">
    <property type="term" value="F:heme binding"/>
    <property type="evidence" value="ECO:0007669"/>
    <property type="project" value="InterPro"/>
</dbReference>
<keyword evidence="2 10" id="KW-0575">Peroxidase</keyword>
<keyword evidence="5" id="KW-0560">Oxidoreductase</keyword>
<dbReference type="Gene3D" id="2.90.10.10">
    <property type="entry name" value="Bulb-type lectin domain"/>
    <property type="match status" value="1"/>
</dbReference>
<dbReference type="InterPro" id="IPR001480">
    <property type="entry name" value="Bulb-type_lectin_dom"/>
</dbReference>